<keyword evidence="2" id="KW-1185">Reference proteome</keyword>
<name>A0A4Y2K276_ARAVE</name>
<evidence type="ECO:0000313" key="2">
    <source>
        <dbReference type="Proteomes" id="UP000499080"/>
    </source>
</evidence>
<sequence length="115" mass="13068">MGGGHRNNKGGQEINLMPEVLKELRTPKIEVAKEMGYFVPRILILLKDWDRALISRLCGDFDPIGILDYRGYVRISYHFSGNPLPRLHYALAAAHTRFFIFFNSTDLNLSGCVLS</sequence>
<dbReference type="Proteomes" id="UP000499080">
    <property type="component" value="Unassembled WGS sequence"/>
</dbReference>
<dbReference type="EMBL" id="BGPR01004102">
    <property type="protein sequence ID" value="GBM95918.1"/>
    <property type="molecule type" value="Genomic_DNA"/>
</dbReference>
<reference evidence="1 2" key="1">
    <citation type="journal article" date="2019" name="Sci. Rep.">
        <title>Orb-weaving spider Araneus ventricosus genome elucidates the spidroin gene catalogue.</title>
        <authorList>
            <person name="Kono N."/>
            <person name="Nakamura H."/>
            <person name="Ohtoshi R."/>
            <person name="Moran D.A.P."/>
            <person name="Shinohara A."/>
            <person name="Yoshida Y."/>
            <person name="Fujiwara M."/>
            <person name="Mori M."/>
            <person name="Tomita M."/>
            <person name="Arakawa K."/>
        </authorList>
    </citation>
    <scope>NUCLEOTIDE SEQUENCE [LARGE SCALE GENOMIC DNA]</scope>
</reference>
<dbReference type="AlphaFoldDB" id="A0A4Y2K276"/>
<gene>
    <name evidence="1" type="ORF">AVEN_85272_1</name>
</gene>
<comment type="caution">
    <text evidence="1">The sequence shown here is derived from an EMBL/GenBank/DDBJ whole genome shotgun (WGS) entry which is preliminary data.</text>
</comment>
<accession>A0A4Y2K276</accession>
<protein>
    <submittedName>
        <fullName evidence="1">Uncharacterized protein</fullName>
    </submittedName>
</protein>
<organism evidence="1 2">
    <name type="scientific">Araneus ventricosus</name>
    <name type="common">Orbweaver spider</name>
    <name type="synonym">Epeira ventricosa</name>
    <dbReference type="NCBI Taxonomy" id="182803"/>
    <lineage>
        <taxon>Eukaryota</taxon>
        <taxon>Metazoa</taxon>
        <taxon>Ecdysozoa</taxon>
        <taxon>Arthropoda</taxon>
        <taxon>Chelicerata</taxon>
        <taxon>Arachnida</taxon>
        <taxon>Araneae</taxon>
        <taxon>Araneomorphae</taxon>
        <taxon>Entelegynae</taxon>
        <taxon>Araneoidea</taxon>
        <taxon>Araneidae</taxon>
        <taxon>Araneus</taxon>
    </lineage>
</organism>
<evidence type="ECO:0000313" key="1">
    <source>
        <dbReference type="EMBL" id="GBM95918.1"/>
    </source>
</evidence>
<proteinExistence type="predicted"/>